<name>A0AAN8VNE8_9MAGN</name>
<dbReference type="GO" id="GO:0006364">
    <property type="term" value="P:rRNA processing"/>
    <property type="evidence" value="ECO:0007669"/>
    <property type="project" value="InterPro"/>
</dbReference>
<dbReference type="PANTHER" id="PTHR14150:SF12">
    <property type="entry name" value="U3 SMALL NUCLEOLAR RNA-ASSOCIATED PROTEIN 14 HOMOLOG A"/>
    <property type="match status" value="1"/>
</dbReference>
<evidence type="ECO:0008006" key="7">
    <source>
        <dbReference type="Google" id="ProtNLM"/>
    </source>
</evidence>
<accession>A0AAN8VNE8</accession>
<comment type="subcellular location">
    <subcellularLocation>
        <location evidence="1">Nucleus</location>
        <location evidence="1">Nucleolus</location>
    </subcellularLocation>
</comment>
<keyword evidence="6" id="KW-1185">Reference proteome</keyword>
<feature type="compositionally biased region" description="Acidic residues" evidence="4">
    <location>
        <begin position="65"/>
        <end position="92"/>
    </location>
</feature>
<dbReference type="Proteomes" id="UP001370490">
    <property type="component" value="Unassembled WGS sequence"/>
</dbReference>
<protein>
    <recommendedName>
        <fullName evidence="7">U3 small nucleolar RNA-associated protein 14</fullName>
    </recommendedName>
</protein>
<dbReference type="GO" id="GO:0032040">
    <property type="term" value="C:small-subunit processome"/>
    <property type="evidence" value="ECO:0007669"/>
    <property type="project" value="InterPro"/>
</dbReference>
<evidence type="ECO:0000313" key="5">
    <source>
        <dbReference type="EMBL" id="KAK6937315.1"/>
    </source>
</evidence>
<organism evidence="5 6">
    <name type="scientific">Dillenia turbinata</name>
    <dbReference type="NCBI Taxonomy" id="194707"/>
    <lineage>
        <taxon>Eukaryota</taxon>
        <taxon>Viridiplantae</taxon>
        <taxon>Streptophyta</taxon>
        <taxon>Embryophyta</taxon>
        <taxon>Tracheophyta</taxon>
        <taxon>Spermatophyta</taxon>
        <taxon>Magnoliopsida</taxon>
        <taxon>eudicotyledons</taxon>
        <taxon>Gunneridae</taxon>
        <taxon>Pentapetalae</taxon>
        <taxon>Dilleniales</taxon>
        <taxon>Dilleniaceae</taxon>
        <taxon>Dillenia</taxon>
    </lineage>
</organism>
<keyword evidence="3" id="KW-0539">Nucleus</keyword>
<proteinExistence type="predicted"/>
<sequence>MRTKGPRLPTMRKGLDFLNSNPSNSDEEEEIDSDEDEIHRGDLYEYEEGLPEEESKKNRRYDPVENFEYELPEQFEDENVPSDEEDEHDEVEDNGRHARLLHGITGMPKEAFEGNKRKSNFVISEAYPESEYNPSIDVLAGDGRITIQDLLDPLHGKPGYSKLRKRMQHLEKNSLALEQEKVERKVVYGKTKKDITKWEPLVKRNRKAPTIYFNEDVDLGFSTVGAIAAEFEPRTDFEKKIASLVQNDKVLEAHKNDGAKLLELNKVSDEDVKDQQNRLAKMRSLLFRHEMKAKHIKKIKSKTYYRLLKKDRMKSASAEMLMDPEAAKEQAMKQEFRRAEERMTLKHKNTSKWAKRILKRGLNAQDEGT</sequence>
<keyword evidence="2" id="KW-0597">Phosphoprotein</keyword>
<dbReference type="PANTHER" id="PTHR14150">
    <property type="entry name" value="U3 SMALL NUCLEOLAR RNA-ASSOCIATED PROTEIN 14"/>
    <property type="match status" value="1"/>
</dbReference>
<evidence type="ECO:0000256" key="2">
    <source>
        <dbReference type="ARBA" id="ARBA00022553"/>
    </source>
</evidence>
<evidence type="ECO:0000256" key="3">
    <source>
        <dbReference type="ARBA" id="ARBA00023242"/>
    </source>
</evidence>
<feature type="region of interest" description="Disordered" evidence="4">
    <location>
        <begin position="1"/>
        <end position="97"/>
    </location>
</feature>
<dbReference type="InterPro" id="IPR006709">
    <property type="entry name" value="SSU_processome_Utp14"/>
</dbReference>
<comment type="caution">
    <text evidence="5">The sequence shown here is derived from an EMBL/GenBank/DDBJ whole genome shotgun (WGS) entry which is preliminary data.</text>
</comment>
<evidence type="ECO:0000313" key="6">
    <source>
        <dbReference type="Proteomes" id="UP001370490"/>
    </source>
</evidence>
<dbReference type="AlphaFoldDB" id="A0AAN8VNE8"/>
<dbReference type="Pfam" id="PF04615">
    <property type="entry name" value="Utp14"/>
    <property type="match status" value="1"/>
</dbReference>
<evidence type="ECO:0000256" key="1">
    <source>
        <dbReference type="ARBA" id="ARBA00004604"/>
    </source>
</evidence>
<gene>
    <name evidence="5" type="ORF">RJ641_030823</name>
</gene>
<feature type="compositionally biased region" description="Acidic residues" evidence="4">
    <location>
        <begin position="25"/>
        <end position="36"/>
    </location>
</feature>
<dbReference type="EMBL" id="JBAMMX010000006">
    <property type="protein sequence ID" value="KAK6937315.1"/>
    <property type="molecule type" value="Genomic_DNA"/>
</dbReference>
<feature type="compositionally biased region" description="Basic and acidic residues" evidence="4">
    <location>
        <begin position="53"/>
        <end position="63"/>
    </location>
</feature>
<reference evidence="5 6" key="1">
    <citation type="submission" date="2023-12" db="EMBL/GenBank/DDBJ databases">
        <title>A high-quality genome assembly for Dillenia turbinata (Dilleniales).</title>
        <authorList>
            <person name="Chanderbali A."/>
        </authorList>
    </citation>
    <scope>NUCLEOTIDE SEQUENCE [LARGE SCALE GENOMIC DNA]</scope>
    <source>
        <strain evidence="5">LSX21</strain>
        <tissue evidence="5">Leaf</tissue>
    </source>
</reference>
<evidence type="ECO:0000256" key="4">
    <source>
        <dbReference type="SAM" id="MobiDB-lite"/>
    </source>
</evidence>